<gene>
    <name evidence="2" type="ORF">LCGC14_0713480</name>
</gene>
<name>A0A0F9QZT2_9ZZZZ</name>
<accession>A0A0F9QZT2</accession>
<comment type="caution">
    <text evidence="2">The sequence shown here is derived from an EMBL/GenBank/DDBJ whole genome shotgun (WGS) entry which is preliminary data.</text>
</comment>
<protein>
    <submittedName>
        <fullName evidence="2">Uncharacterized protein</fullName>
    </submittedName>
</protein>
<evidence type="ECO:0000256" key="1">
    <source>
        <dbReference type="SAM" id="MobiDB-lite"/>
    </source>
</evidence>
<evidence type="ECO:0000313" key="2">
    <source>
        <dbReference type="EMBL" id="KKN42407.1"/>
    </source>
</evidence>
<dbReference type="AlphaFoldDB" id="A0A0F9QZT2"/>
<reference evidence="2" key="1">
    <citation type="journal article" date="2015" name="Nature">
        <title>Complex archaea that bridge the gap between prokaryotes and eukaryotes.</title>
        <authorList>
            <person name="Spang A."/>
            <person name="Saw J.H."/>
            <person name="Jorgensen S.L."/>
            <person name="Zaremba-Niedzwiedzka K."/>
            <person name="Martijn J."/>
            <person name="Lind A.E."/>
            <person name="van Eijk R."/>
            <person name="Schleper C."/>
            <person name="Guy L."/>
            <person name="Ettema T.J."/>
        </authorList>
    </citation>
    <scope>NUCLEOTIDE SEQUENCE</scope>
</reference>
<sequence length="154" mass="16978">MQDQDESPQSRPQPDEMPLRLTPFDGVLEASGTVLGHGLVSKSRGYKPISFPPANEHPDTGCGGLCVASLDCPFPMCRADDPAAALAFEKAMLEGEPSTSKEQLHERYRQYDAAWRKGRSYTRVARMFGVSVPTVTKAVDWCSEQEGIFSVNQR</sequence>
<dbReference type="EMBL" id="LAZR01001582">
    <property type="protein sequence ID" value="KKN42407.1"/>
    <property type="molecule type" value="Genomic_DNA"/>
</dbReference>
<proteinExistence type="predicted"/>
<feature type="region of interest" description="Disordered" evidence="1">
    <location>
        <begin position="1"/>
        <end position="21"/>
    </location>
</feature>
<organism evidence="2">
    <name type="scientific">marine sediment metagenome</name>
    <dbReference type="NCBI Taxonomy" id="412755"/>
    <lineage>
        <taxon>unclassified sequences</taxon>
        <taxon>metagenomes</taxon>
        <taxon>ecological metagenomes</taxon>
    </lineage>
</organism>